<keyword evidence="3" id="KW-0173">Coenzyme A biosynthesis</keyword>
<dbReference type="Gene3D" id="3.40.50.300">
    <property type="entry name" value="P-loop containing nucleotide triphosphate hydrolases"/>
    <property type="match status" value="1"/>
</dbReference>
<dbReference type="NCBIfam" id="TIGR00152">
    <property type="entry name" value="dephospho-CoA kinase"/>
    <property type="match status" value="1"/>
</dbReference>
<dbReference type="EC" id="2.7.1.24" evidence="3 4"/>
<dbReference type="InterPro" id="IPR001977">
    <property type="entry name" value="Depp_CoAkinase"/>
</dbReference>
<dbReference type="CDD" id="cd02022">
    <property type="entry name" value="DPCK"/>
    <property type="match status" value="1"/>
</dbReference>
<gene>
    <name evidence="3 5" type="primary">coaE</name>
    <name evidence="5" type="ORF">WGH24286_00867</name>
</gene>
<keyword evidence="6" id="KW-1185">Reference proteome</keyword>
<keyword evidence="2 3" id="KW-0067">ATP-binding</keyword>
<dbReference type="InterPro" id="IPR027417">
    <property type="entry name" value="P-loop_NTPase"/>
</dbReference>
<dbReference type="HAMAP" id="MF_00376">
    <property type="entry name" value="Dephospho_CoA_kinase"/>
    <property type="match status" value="1"/>
</dbReference>
<dbReference type="SUPFAM" id="SSF52540">
    <property type="entry name" value="P-loop containing nucleoside triphosphate hydrolases"/>
    <property type="match status" value="1"/>
</dbReference>
<proteinExistence type="inferred from homology"/>
<comment type="caution">
    <text evidence="5">The sequence shown here is derived from an EMBL/GenBank/DDBJ whole genome shotgun (WGS) entry which is preliminary data.</text>
</comment>
<dbReference type="Proteomes" id="UP000789719">
    <property type="component" value="Unassembled WGS sequence"/>
</dbReference>
<comment type="subcellular location">
    <subcellularLocation>
        <location evidence="3">Cytoplasm</location>
    </subcellularLocation>
</comment>
<sequence length="199" mass="21726">MKIMGLTGGIASGKSTVSQYLAQKGIPIIDADIVAREVVAPDKPLLAHLVAHFGSEILLPTGTLNRRALGEIVFNDANELKLLNELMDPAIRTAIMQKITAYQAAGTALVCLDAPTLFEAHYEHTVDFVVVVYVSPEVQLTRLKLRDNLSLTAAQQRIAAQISIDEKRRRADYVIDNQGDLAQTYCQVDDLLAIVNSLT</sequence>
<dbReference type="PROSITE" id="PS51219">
    <property type="entry name" value="DPCK"/>
    <property type="match status" value="1"/>
</dbReference>
<dbReference type="RefSeq" id="WP_230098540.1">
    <property type="nucleotide sequence ID" value="NZ_CAKKNT010000009.1"/>
</dbReference>
<comment type="pathway">
    <text evidence="3">Cofactor biosynthesis; coenzyme A biosynthesis; CoA from (R)-pantothenate: step 5/5.</text>
</comment>
<evidence type="ECO:0000256" key="3">
    <source>
        <dbReference type="HAMAP-Rule" id="MF_00376"/>
    </source>
</evidence>
<comment type="catalytic activity">
    <reaction evidence="3">
        <text>3'-dephospho-CoA + ATP = ADP + CoA + H(+)</text>
        <dbReference type="Rhea" id="RHEA:18245"/>
        <dbReference type="ChEBI" id="CHEBI:15378"/>
        <dbReference type="ChEBI" id="CHEBI:30616"/>
        <dbReference type="ChEBI" id="CHEBI:57287"/>
        <dbReference type="ChEBI" id="CHEBI:57328"/>
        <dbReference type="ChEBI" id="CHEBI:456216"/>
        <dbReference type="EC" id="2.7.1.24"/>
    </reaction>
</comment>
<name>A0ABN8BPC5_9LACO</name>
<evidence type="ECO:0000256" key="4">
    <source>
        <dbReference type="NCBIfam" id="TIGR00152"/>
    </source>
</evidence>
<keyword evidence="3" id="KW-0963">Cytoplasm</keyword>
<protein>
    <recommendedName>
        <fullName evidence="3 4">Dephospho-CoA kinase</fullName>
        <ecNumber evidence="3 4">2.7.1.24</ecNumber>
    </recommendedName>
    <alternativeName>
        <fullName evidence="3">Dephosphocoenzyme A kinase</fullName>
    </alternativeName>
</protein>
<feature type="binding site" evidence="3">
    <location>
        <begin position="11"/>
        <end position="16"/>
    </location>
    <ligand>
        <name>ATP</name>
        <dbReference type="ChEBI" id="CHEBI:30616"/>
    </ligand>
</feature>
<keyword evidence="1 3" id="KW-0547">Nucleotide-binding</keyword>
<evidence type="ECO:0000256" key="1">
    <source>
        <dbReference type="ARBA" id="ARBA00022741"/>
    </source>
</evidence>
<keyword evidence="3 5" id="KW-0808">Transferase</keyword>
<keyword evidence="3 5" id="KW-0418">Kinase</keyword>
<accession>A0ABN8BPC5</accession>
<dbReference type="Pfam" id="PF01121">
    <property type="entry name" value="CoaE"/>
    <property type="match status" value="1"/>
</dbReference>
<comment type="function">
    <text evidence="3">Catalyzes the phosphorylation of the 3'-hydroxyl group of dephosphocoenzyme A to form coenzyme A.</text>
</comment>
<comment type="similarity">
    <text evidence="3">Belongs to the CoaE family.</text>
</comment>
<dbReference type="EMBL" id="CAKKNT010000009">
    <property type="protein sequence ID" value="CAH0418449.1"/>
    <property type="molecule type" value="Genomic_DNA"/>
</dbReference>
<dbReference type="GO" id="GO:0004140">
    <property type="term" value="F:dephospho-CoA kinase activity"/>
    <property type="evidence" value="ECO:0007669"/>
    <property type="project" value="UniProtKB-EC"/>
</dbReference>
<reference evidence="5 6" key="1">
    <citation type="submission" date="2021-11" db="EMBL/GenBank/DDBJ databases">
        <authorList>
            <person name="Depoorter E."/>
        </authorList>
    </citation>
    <scope>NUCLEOTIDE SEQUENCE [LARGE SCALE GENOMIC DNA]</scope>
    <source>
        <strain evidence="5 6">LMG 24286</strain>
    </source>
</reference>
<evidence type="ECO:0000313" key="6">
    <source>
        <dbReference type="Proteomes" id="UP000789719"/>
    </source>
</evidence>
<evidence type="ECO:0000256" key="2">
    <source>
        <dbReference type="ARBA" id="ARBA00022840"/>
    </source>
</evidence>
<dbReference type="PANTHER" id="PTHR10695">
    <property type="entry name" value="DEPHOSPHO-COA KINASE-RELATED"/>
    <property type="match status" value="1"/>
</dbReference>
<evidence type="ECO:0000313" key="5">
    <source>
        <dbReference type="EMBL" id="CAH0418449.1"/>
    </source>
</evidence>
<organism evidence="5 6">
    <name type="scientific">Periweissella ghanensis</name>
    <dbReference type="NCBI Taxonomy" id="467997"/>
    <lineage>
        <taxon>Bacteria</taxon>
        <taxon>Bacillati</taxon>
        <taxon>Bacillota</taxon>
        <taxon>Bacilli</taxon>
        <taxon>Lactobacillales</taxon>
        <taxon>Lactobacillaceae</taxon>
        <taxon>Periweissella</taxon>
    </lineage>
</organism>
<dbReference type="PANTHER" id="PTHR10695:SF46">
    <property type="entry name" value="BIFUNCTIONAL COENZYME A SYNTHASE-RELATED"/>
    <property type="match status" value="1"/>
</dbReference>